<evidence type="ECO:0000313" key="2">
    <source>
        <dbReference type="EMBL" id="VDK78656.1"/>
    </source>
</evidence>
<dbReference type="GO" id="GO:0005737">
    <property type="term" value="C:cytoplasm"/>
    <property type="evidence" value="ECO:0007669"/>
    <property type="project" value="UniProtKB-ARBA"/>
</dbReference>
<name>A0A3P6STX8_DIBLA</name>
<dbReference type="PANTHER" id="PTHR19308">
    <property type="entry name" value="PHOSPHATIDYLCHOLINE TRANSFER PROTEIN"/>
    <property type="match status" value="1"/>
</dbReference>
<dbReference type="InterPro" id="IPR002913">
    <property type="entry name" value="START_lipid-bd_dom"/>
</dbReference>
<dbReference type="GO" id="GO:0008289">
    <property type="term" value="F:lipid binding"/>
    <property type="evidence" value="ECO:0007669"/>
    <property type="project" value="InterPro"/>
</dbReference>
<dbReference type="Proteomes" id="UP000281553">
    <property type="component" value="Unassembled WGS sequence"/>
</dbReference>
<dbReference type="PROSITE" id="PS50848">
    <property type="entry name" value="START"/>
    <property type="match status" value="1"/>
</dbReference>
<reference evidence="2 3" key="1">
    <citation type="submission" date="2018-11" db="EMBL/GenBank/DDBJ databases">
        <authorList>
            <consortium name="Pathogen Informatics"/>
        </authorList>
    </citation>
    <scope>NUCLEOTIDE SEQUENCE [LARGE SCALE GENOMIC DNA]</scope>
</reference>
<dbReference type="OrthoDB" id="5403181at2759"/>
<evidence type="ECO:0000259" key="1">
    <source>
        <dbReference type="PROSITE" id="PS50848"/>
    </source>
</evidence>
<dbReference type="Pfam" id="PF01852">
    <property type="entry name" value="START"/>
    <property type="match status" value="1"/>
</dbReference>
<evidence type="ECO:0000313" key="3">
    <source>
        <dbReference type="Proteomes" id="UP000281553"/>
    </source>
</evidence>
<proteinExistence type="predicted"/>
<accession>A0A3P6STX8</accession>
<protein>
    <recommendedName>
        <fullName evidence="1">START domain-containing protein</fullName>
    </recommendedName>
</protein>
<dbReference type="EMBL" id="UYRU01042898">
    <property type="protein sequence ID" value="VDK78656.1"/>
    <property type="molecule type" value="Genomic_DNA"/>
</dbReference>
<keyword evidence="3" id="KW-1185">Reference proteome</keyword>
<dbReference type="SUPFAM" id="SSF55961">
    <property type="entry name" value="Bet v1-like"/>
    <property type="match status" value="1"/>
</dbReference>
<dbReference type="PANTHER" id="PTHR19308:SF14">
    <property type="entry name" value="START DOMAIN-CONTAINING PROTEIN"/>
    <property type="match status" value="1"/>
</dbReference>
<feature type="domain" description="START" evidence="1">
    <location>
        <begin position="23"/>
        <end position="124"/>
    </location>
</feature>
<sequence length="205" mass="23646">MFALGEVREPTEADFDHFREFASEKEGWTIFHSKKKPDHEITTSTKCLDCSAIKLIKVEAKTFNVQAASIYDCLHDAEYRKTWDFMMKEGNRIAYVSPNSEIGYYYRNIPTFAVNIATKIMAPKMLKCLLDAARGYSRWKESNNPDFVPWRNFEQLKQFPLVKSDDISNNSDLTEDYFEHYVILGKKGVNANSLLPVDIADNCSE</sequence>
<dbReference type="InterPro" id="IPR051213">
    <property type="entry name" value="START_lipid_transfer"/>
</dbReference>
<dbReference type="AlphaFoldDB" id="A0A3P6STX8"/>
<dbReference type="Gene3D" id="3.30.530.20">
    <property type="match status" value="1"/>
</dbReference>
<dbReference type="InterPro" id="IPR023393">
    <property type="entry name" value="START-like_dom_sf"/>
</dbReference>
<organism evidence="2 3">
    <name type="scientific">Dibothriocephalus latus</name>
    <name type="common">Fish tapeworm</name>
    <name type="synonym">Diphyllobothrium latum</name>
    <dbReference type="NCBI Taxonomy" id="60516"/>
    <lineage>
        <taxon>Eukaryota</taxon>
        <taxon>Metazoa</taxon>
        <taxon>Spiralia</taxon>
        <taxon>Lophotrochozoa</taxon>
        <taxon>Platyhelminthes</taxon>
        <taxon>Cestoda</taxon>
        <taxon>Eucestoda</taxon>
        <taxon>Diphyllobothriidea</taxon>
        <taxon>Diphyllobothriidae</taxon>
        <taxon>Dibothriocephalus</taxon>
    </lineage>
</organism>
<gene>
    <name evidence="2" type="ORF">DILT_LOCUS2961</name>
</gene>